<evidence type="ECO:0000313" key="1">
    <source>
        <dbReference type="EMBL" id="QCW23870.1"/>
    </source>
</evidence>
<evidence type="ECO:0008006" key="3">
    <source>
        <dbReference type="Google" id="ProtNLM"/>
    </source>
</evidence>
<protein>
    <recommendedName>
        <fullName evidence="3">O-spanin</fullName>
    </recommendedName>
</protein>
<accession>A0A4Y5P1N0</accession>
<dbReference type="Proteomes" id="UP000308921">
    <property type="component" value="Segment"/>
</dbReference>
<keyword evidence="2" id="KW-1185">Reference proteome</keyword>
<evidence type="ECO:0000313" key="2">
    <source>
        <dbReference type="Proteomes" id="UP000308921"/>
    </source>
</evidence>
<gene>
    <name evidence="1" type="ORF">AAS21_gp132</name>
</gene>
<proteinExistence type="predicted"/>
<dbReference type="PROSITE" id="PS51257">
    <property type="entry name" value="PROKAR_LIPOPROTEIN"/>
    <property type="match status" value="1"/>
</dbReference>
<dbReference type="EMBL" id="MK770119">
    <property type="protein sequence ID" value="QCW23870.1"/>
    <property type="molecule type" value="Genomic_DNA"/>
</dbReference>
<organism evidence="1 2">
    <name type="scientific">Pantoea phage vB_PagS_AAS21</name>
    <dbReference type="NCBI Taxonomy" id="2575261"/>
    <lineage>
        <taxon>Viruses</taxon>
        <taxon>Duplodnaviria</taxon>
        <taxon>Heunggongvirae</taxon>
        <taxon>Uroviricota</taxon>
        <taxon>Caudoviricetes</taxon>
        <taxon>Demerecviridae</taxon>
        <taxon>Keyvirus</taxon>
        <taxon>Keyvirus AAS21</taxon>
    </lineage>
</organism>
<reference evidence="1 2" key="1">
    <citation type="submission" date="2019-04" db="EMBL/GenBank/DDBJ databases">
        <title>Complete genome sequence of Pantoea bacteriophage vB_PagS_AAS21.</title>
        <authorList>
            <person name="Truncaite L."/>
            <person name="Simoliuniene M."/>
            <person name="Zajanckauskaite A."/>
            <person name="Meskys R."/>
            <person name="Simoliunas E."/>
        </authorList>
    </citation>
    <scope>NUCLEOTIDE SEQUENCE [LARGE SCALE GENOMIC DNA]</scope>
</reference>
<sequence>MLNWKLAVLFSAVILTGCANEVKPVDVPLEPLPTAHVSWPTPLTPCQINLAVMANGDSANVIIPYQDYLTLRACDADKNRYISNMNSMTCFYRKDLNEPRCAAYITKEETTK</sequence>
<name>A0A4Y5P1N0_9CAUD</name>